<dbReference type="OrthoDB" id="3039988at2759"/>
<evidence type="ECO:0000256" key="1">
    <source>
        <dbReference type="SAM" id="MobiDB-lite"/>
    </source>
</evidence>
<evidence type="ECO:0000313" key="2">
    <source>
        <dbReference type="EMBL" id="CAG9570845.1"/>
    </source>
</evidence>
<comment type="caution">
    <text evidence="2">The sequence shown here is derived from an EMBL/GenBank/DDBJ whole genome shotgun (WGS) entry which is preliminary data.</text>
</comment>
<dbReference type="AlphaFoldDB" id="A0A8J2QUZ9"/>
<name>A0A8J2QUZ9_9NEOP</name>
<accession>A0A8J2QUZ9</accession>
<keyword evidence="3" id="KW-1185">Reference proteome</keyword>
<protein>
    <submittedName>
        <fullName evidence="2">(African queen) hypothetical protein</fullName>
    </submittedName>
</protein>
<reference evidence="2" key="1">
    <citation type="submission" date="2021-09" db="EMBL/GenBank/DDBJ databases">
        <authorList>
            <person name="Martin H S."/>
        </authorList>
    </citation>
    <scope>NUCLEOTIDE SEQUENCE</scope>
</reference>
<feature type="compositionally biased region" description="Polar residues" evidence="1">
    <location>
        <begin position="386"/>
        <end position="395"/>
    </location>
</feature>
<dbReference type="Proteomes" id="UP000789524">
    <property type="component" value="Unassembled WGS sequence"/>
</dbReference>
<feature type="compositionally biased region" description="Basic and acidic residues" evidence="1">
    <location>
        <begin position="430"/>
        <end position="439"/>
    </location>
</feature>
<proteinExistence type="predicted"/>
<feature type="region of interest" description="Disordered" evidence="1">
    <location>
        <begin position="366"/>
        <end position="439"/>
    </location>
</feature>
<sequence length="501" mass="58165">MDDVNDNTNILSCASDIEEDSVMNSDICEQLVEKEVHATSMGECRSVEKRQRQDSDDRENGDEEFMMVERRSKRIHRSTSGNDETYEVCISSKQALPKQIGMAKLMRSQCIKNILRIKFKGPYKALITFSTKCDAEQLINCQKLAELEYRCQFTNEVQITYGVVKDIDLETEEKEILDKFYCDSQIVSMRRLRRLNNGNEWVPSTTIRLGFKSSTLPPYIFGYGCRFKVEPYTFPVSQCSGCWKFGHLTRSCPTKKIKCPKCGQDHQNCEIKDFVCLNCKGPHMALDKKCPMFIKEKKIREIMSQKNFTYKKALEFYCQYTSKERERQRTQRGDDDFNNSVMINTNEISENRTYRDVVTATFPIQMIENQPQNITHNDDSEDSESRSMNTRYSRQSKYAKKKSKKTEQLVNQNVNSNVTNPPAQNLTYPKEIDSNQDKNTDNLSRVKKLFIKLKEIILSKKDTKDKILNAIYLVTEEICISFPAFAKVGEVIKNMLYLFNG</sequence>
<dbReference type="EMBL" id="CAKASE010000066">
    <property type="protein sequence ID" value="CAG9570845.1"/>
    <property type="molecule type" value="Genomic_DNA"/>
</dbReference>
<feature type="compositionally biased region" description="Basic and acidic residues" evidence="1">
    <location>
        <begin position="45"/>
        <end position="55"/>
    </location>
</feature>
<feature type="region of interest" description="Disordered" evidence="1">
    <location>
        <begin position="43"/>
        <end position="65"/>
    </location>
</feature>
<feature type="compositionally biased region" description="Polar residues" evidence="1">
    <location>
        <begin position="408"/>
        <end position="427"/>
    </location>
</feature>
<feature type="compositionally biased region" description="Acidic residues" evidence="1">
    <location>
        <begin position="56"/>
        <end position="65"/>
    </location>
</feature>
<gene>
    <name evidence="2" type="ORF">DCHRY22_LOCUS9505</name>
</gene>
<organism evidence="2 3">
    <name type="scientific">Danaus chrysippus</name>
    <name type="common">African queen</name>
    <dbReference type="NCBI Taxonomy" id="151541"/>
    <lineage>
        <taxon>Eukaryota</taxon>
        <taxon>Metazoa</taxon>
        <taxon>Ecdysozoa</taxon>
        <taxon>Arthropoda</taxon>
        <taxon>Hexapoda</taxon>
        <taxon>Insecta</taxon>
        <taxon>Pterygota</taxon>
        <taxon>Neoptera</taxon>
        <taxon>Endopterygota</taxon>
        <taxon>Lepidoptera</taxon>
        <taxon>Glossata</taxon>
        <taxon>Ditrysia</taxon>
        <taxon>Papilionoidea</taxon>
        <taxon>Nymphalidae</taxon>
        <taxon>Danainae</taxon>
        <taxon>Danaini</taxon>
        <taxon>Danaina</taxon>
        <taxon>Danaus</taxon>
        <taxon>Anosia</taxon>
    </lineage>
</organism>
<evidence type="ECO:0000313" key="3">
    <source>
        <dbReference type="Proteomes" id="UP000789524"/>
    </source>
</evidence>